<dbReference type="STRING" id="1379680.GCA_001612615_01577"/>
<dbReference type="OrthoDB" id="4628658at2"/>
<accession>A0A285LTV2</accession>
<gene>
    <name evidence="2" type="ORF">SAMN04244553_5314</name>
</gene>
<evidence type="ECO:0000313" key="2">
    <source>
        <dbReference type="EMBL" id="SNY88342.1"/>
    </source>
</evidence>
<dbReference type="EMBL" id="OBEG01000006">
    <property type="protein sequence ID" value="SNY88342.1"/>
    <property type="molecule type" value="Genomic_DNA"/>
</dbReference>
<evidence type="ECO:0000313" key="3">
    <source>
        <dbReference type="Proteomes" id="UP000219565"/>
    </source>
</evidence>
<evidence type="ECO:0008006" key="4">
    <source>
        <dbReference type="Google" id="ProtNLM"/>
    </source>
</evidence>
<protein>
    <recommendedName>
        <fullName evidence="4">PknH-like extracellular domain-containing protein</fullName>
    </recommendedName>
</protein>
<dbReference type="PROSITE" id="PS51257">
    <property type="entry name" value="PROKAR_LIPOPROTEIN"/>
    <property type="match status" value="1"/>
</dbReference>
<organism evidence="2 3">
    <name type="scientific">Nocardia amikacinitolerans</name>
    <dbReference type="NCBI Taxonomy" id="756689"/>
    <lineage>
        <taxon>Bacteria</taxon>
        <taxon>Bacillati</taxon>
        <taxon>Actinomycetota</taxon>
        <taxon>Actinomycetes</taxon>
        <taxon>Mycobacteriales</taxon>
        <taxon>Nocardiaceae</taxon>
        <taxon>Nocardia</taxon>
    </lineage>
</organism>
<feature type="signal peptide" evidence="1">
    <location>
        <begin position="1"/>
        <end position="20"/>
    </location>
</feature>
<name>A0A285LTV2_9NOCA</name>
<feature type="chain" id="PRO_5038412576" description="PknH-like extracellular domain-containing protein" evidence="1">
    <location>
        <begin position="21"/>
        <end position="319"/>
    </location>
</feature>
<dbReference type="AlphaFoldDB" id="A0A285LTV2"/>
<reference evidence="2 3" key="1">
    <citation type="submission" date="2017-09" db="EMBL/GenBank/DDBJ databases">
        <authorList>
            <person name="Ehlers B."/>
            <person name="Leendertz F.H."/>
        </authorList>
    </citation>
    <scope>NUCLEOTIDE SEQUENCE [LARGE SCALE GENOMIC DNA]</scope>
    <source>
        <strain evidence="2 3">DSM 45537</strain>
    </source>
</reference>
<dbReference type="RefSeq" id="WP_143861540.1">
    <property type="nucleotide sequence ID" value="NZ_OBEG01000006.1"/>
</dbReference>
<sequence>MLRRLLLVGAIALTAAGCQSEPATNSAAVTEPVVAASFWSKVPQDDQQRGEVLRHTRRIDVCALLPRETLGQLTAFGALRAVENDQPTACNAALGPAGYGEGTALKWSTNALPDPFPQDRGTVRQLGDVTTWTVASEQHCSVTAKFPAGVGVYLDIETKTPTDLCAAIEGLVPGILDRWRSAPPQGTSPDTVRTALHGADPCAVRGKLADTVEFGIKRTLNGCAFTYRGEEVILSYENRNRGVLTAAATTLTLDGHNVYRSNPSGDNDPIRSYNAPVGPELPQAEPAGVFGPPVPIVSVHAESDDVAKEVMRQALSLFD</sequence>
<keyword evidence="3" id="KW-1185">Reference proteome</keyword>
<evidence type="ECO:0000256" key="1">
    <source>
        <dbReference type="SAM" id="SignalP"/>
    </source>
</evidence>
<keyword evidence="1" id="KW-0732">Signal</keyword>
<dbReference type="Proteomes" id="UP000219565">
    <property type="component" value="Unassembled WGS sequence"/>
</dbReference>
<proteinExistence type="predicted"/>